<keyword evidence="1" id="KW-0472">Membrane</keyword>
<reference evidence="2" key="1">
    <citation type="submission" date="2021-05" db="EMBL/GenBank/DDBJ databases">
        <authorList>
            <person name="Alioto T."/>
            <person name="Alioto T."/>
            <person name="Gomez Garrido J."/>
        </authorList>
    </citation>
    <scope>NUCLEOTIDE SEQUENCE</scope>
</reference>
<keyword evidence="1" id="KW-1133">Transmembrane helix</keyword>
<dbReference type="EMBL" id="HBUE01187113">
    <property type="protein sequence ID" value="CAG6523233.1"/>
    <property type="molecule type" value="Transcribed_RNA"/>
</dbReference>
<keyword evidence="1" id="KW-0812">Transmembrane</keyword>
<accession>A0A8D8E4W4</accession>
<name>A0A8D8E4W4_CULPI</name>
<evidence type="ECO:0000256" key="1">
    <source>
        <dbReference type="SAM" id="Phobius"/>
    </source>
</evidence>
<sequence length="126" mass="13796">MVERKRVPKSTCPPLSTLRGVFNGSQLSASQNFQLICLFFCCCCCCWAFCSAAAVASSVSGISTAFFMSSGSADLARLAAIFINLERTHSNSKSNTQKGCETLLWHKLKRPEPSRHTLRGKMLAIE</sequence>
<evidence type="ECO:0000313" key="2">
    <source>
        <dbReference type="EMBL" id="CAG6523233.1"/>
    </source>
</evidence>
<organism evidence="2">
    <name type="scientific">Culex pipiens</name>
    <name type="common">House mosquito</name>
    <dbReference type="NCBI Taxonomy" id="7175"/>
    <lineage>
        <taxon>Eukaryota</taxon>
        <taxon>Metazoa</taxon>
        <taxon>Ecdysozoa</taxon>
        <taxon>Arthropoda</taxon>
        <taxon>Hexapoda</taxon>
        <taxon>Insecta</taxon>
        <taxon>Pterygota</taxon>
        <taxon>Neoptera</taxon>
        <taxon>Endopterygota</taxon>
        <taxon>Diptera</taxon>
        <taxon>Nematocera</taxon>
        <taxon>Culicoidea</taxon>
        <taxon>Culicidae</taxon>
        <taxon>Culicinae</taxon>
        <taxon>Culicini</taxon>
        <taxon>Culex</taxon>
        <taxon>Culex</taxon>
    </lineage>
</organism>
<dbReference type="AlphaFoldDB" id="A0A8D8E4W4"/>
<feature type="transmembrane region" description="Helical" evidence="1">
    <location>
        <begin position="35"/>
        <end position="56"/>
    </location>
</feature>
<proteinExistence type="predicted"/>
<dbReference type="EMBL" id="HBUE01292875">
    <property type="protein sequence ID" value="CAG6574889.1"/>
    <property type="molecule type" value="Transcribed_RNA"/>
</dbReference>
<protein>
    <submittedName>
        <fullName evidence="2">(northern house mosquito) hypothetical protein</fullName>
    </submittedName>
</protein>